<feature type="transmembrane region" description="Helical" evidence="2">
    <location>
        <begin position="299"/>
        <end position="319"/>
    </location>
</feature>
<dbReference type="InterPro" id="IPR015915">
    <property type="entry name" value="Kelch-typ_b-propeller"/>
</dbReference>
<keyword evidence="2" id="KW-0812">Transmembrane</keyword>
<protein>
    <submittedName>
        <fullName evidence="3">Uncharacterized protein</fullName>
    </submittedName>
</protein>
<accession>X6NX45</accession>
<dbReference type="AlphaFoldDB" id="X6NX45"/>
<feature type="compositionally biased region" description="Basic and acidic residues" evidence="1">
    <location>
        <begin position="336"/>
        <end position="350"/>
    </location>
</feature>
<gene>
    <name evidence="3" type="ORF">RFI_06743</name>
</gene>
<feature type="region of interest" description="Disordered" evidence="1">
    <location>
        <begin position="331"/>
        <end position="358"/>
    </location>
</feature>
<dbReference type="EMBL" id="ASPP01005510">
    <property type="protein sequence ID" value="ETO30379.1"/>
    <property type="molecule type" value="Genomic_DNA"/>
</dbReference>
<dbReference type="Proteomes" id="UP000023152">
    <property type="component" value="Unassembled WGS sequence"/>
</dbReference>
<reference evidence="3 4" key="1">
    <citation type="journal article" date="2013" name="Curr. Biol.">
        <title>The Genome of the Foraminiferan Reticulomyxa filosa.</title>
        <authorList>
            <person name="Glockner G."/>
            <person name="Hulsmann N."/>
            <person name="Schleicher M."/>
            <person name="Noegel A.A."/>
            <person name="Eichinger L."/>
            <person name="Gallinger C."/>
            <person name="Pawlowski J."/>
            <person name="Sierra R."/>
            <person name="Euteneuer U."/>
            <person name="Pillet L."/>
            <person name="Moustafa A."/>
            <person name="Platzer M."/>
            <person name="Groth M."/>
            <person name="Szafranski K."/>
            <person name="Schliwa M."/>
        </authorList>
    </citation>
    <scope>NUCLEOTIDE SEQUENCE [LARGE SCALE GENOMIC DNA]</scope>
</reference>
<proteinExistence type="predicted"/>
<evidence type="ECO:0000313" key="4">
    <source>
        <dbReference type="Proteomes" id="UP000023152"/>
    </source>
</evidence>
<keyword evidence="2" id="KW-1133">Transmembrane helix</keyword>
<dbReference type="SUPFAM" id="SSF117281">
    <property type="entry name" value="Kelch motif"/>
    <property type="match status" value="1"/>
</dbReference>
<name>X6NX45_RETFI</name>
<evidence type="ECO:0000256" key="1">
    <source>
        <dbReference type="SAM" id="MobiDB-lite"/>
    </source>
</evidence>
<keyword evidence="4" id="KW-1185">Reference proteome</keyword>
<sequence>MGNTNSSAVFETKCKLSKSLQHAQCIVYGKEILICGGYNERKCFSYNTETDDYQFICEYPEEVTLWGHCVVMQRMNNSNTDVMLLSFGGQGKNEPKCTLMMRYVSVWNDKVVKRPFVNKWFPLTHKQDFVTIGKDEDDFRGVRGIVGGENRSLLFITYANKIDVFSLKMCKTLQSAIIPNEYVNSRLSFHCFVLLPPKDNEPATQNVNMLLVCRNFGVNIQYDEKNENFLFQSLGRVLEDMKALNSYAYVHVRNEQKNEDILLLLGGYDNITDACTNQETKEEKEERVIIYTYMCTYTYMYRCVYVYNTLLWSNVYIYYTKKKDIMYVSTKKKKEKTNNRNESKMVEQPKRIRTKRAG</sequence>
<evidence type="ECO:0000256" key="2">
    <source>
        <dbReference type="SAM" id="Phobius"/>
    </source>
</evidence>
<comment type="caution">
    <text evidence="3">The sequence shown here is derived from an EMBL/GenBank/DDBJ whole genome shotgun (WGS) entry which is preliminary data.</text>
</comment>
<organism evidence="3 4">
    <name type="scientific">Reticulomyxa filosa</name>
    <dbReference type="NCBI Taxonomy" id="46433"/>
    <lineage>
        <taxon>Eukaryota</taxon>
        <taxon>Sar</taxon>
        <taxon>Rhizaria</taxon>
        <taxon>Retaria</taxon>
        <taxon>Foraminifera</taxon>
        <taxon>Monothalamids</taxon>
        <taxon>Reticulomyxidae</taxon>
        <taxon>Reticulomyxa</taxon>
    </lineage>
</organism>
<evidence type="ECO:0000313" key="3">
    <source>
        <dbReference type="EMBL" id="ETO30379.1"/>
    </source>
</evidence>
<keyword evidence="2" id="KW-0472">Membrane</keyword>